<dbReference type="Proteomes" id="UP001314169">
    <property type="component" value="Chromosome 8"/>
</dbReference>
<reference evidence="1" key="1">
    <citation type="submission" date="2023-12" db="EMBL/GenBank/DDBJ databases">
        <authorList>
            <person name="Brown T."/>
        </authorList>
    </citation>
    <scope>NUCLEOTIDE SEQUENCE</scope>
</reference>
<keyword evidence="2" id="KW-1185">Reference proteome</keyword>
<sequence>MWYPSGTRGFLFVPSFWPWSNYQLISEQQEERKPKMTSESSNLVDGSSEADVLRRLLSINLAMTTHGPHQTMKISILIARMLSKTNCYSAIQEKHRSKIWHVRPENRTSYEDNFYNENDDVVGNVPNTLKKSPGLFSSYLSMT</sequence>
<gene>
    <name evidence="1" type="ORF">MPIPNATIZW_LOCUS16937</name>
</gene>
<evidence type="ECO:0000313" key="1">
    <source>
        <dbReference type="EMBL" id="CAK6448631.1"/>
    </source>
</evidence>
<accession>A0ABP0AIF6</accession>
<dbReference type="EMBL" id="OY882865">
    <property type="protein sequence ID" value="CAK6448631.1"/>
    <property type="molecule type" value="Genomic_DNA"/>
</dbReference>
<protein>
    <submittedName>
        <fullName evidence="1">Uncharacterized protein</fullName>
    </submittedName>
</protein>
<organism evidence="1 2">
    <name type="scientific">Pipistrellus nathusii</name>
    <name type="common">Nathusius' pipistrelle</name>
    <dbReference type="NCBI Taxonomy" id="59473"/>
    <lineage>
        <taxon>Eukaryota</taxon>
        <taxon>Metazoa</taxon>
        <taxon>Chordata</taxon>
        <taxon>Craniata</taxon>
        <taxon>Vertebrata</taxon>
        <taxon>Euteleostomi</taxon>
        <taxon>Mammalia</taxon>
        <taxon>Eutheria</taxon>
        <taxon>Laurasiatheria</taxon>
        <taxon>Chiroptera</taxon>
        <taxon>Yangochiroptera</taxon>
        <taxon>Vespertilionidae</taxon>
        <taxon>Pipistrellus</taxon>
    </lineage>
</organism>
<proteinExistence type="predicted"/>
<name>A0ABP0AIF6_PIPNA</name>
<evidence type="ECO:0000313" key="2">
    <source>
        <dbReference type="Proteomes" id="UP001314169"/>
    </source>
</evidence>